<dbReference type="PANTHER" id="PTHR46652:SF7">
    <property type="entry name" value="LEUCINE-RICH REPEAT AND IQ DOMAIN-CONTAINING PROTEIN 1"/>
    <property type="match status" value="1"/>
</dbReference>
<dbReference type="InterPro" id="IPR000504">
    <property type="entry name" value="RRM_dom"/>
</dbReference>
<keyword evidence="2" id="KW-0677">Repeat</keyword>
<dbReference type="GO" id="GO:0003723">
    <property type="term" value="F:RNA binding"/>
    <property type="evidence" value="ECO:0007669"/>
    <property type="project" value="UniProtKB-UniRule"/>
</dbReference>
<dbReference type="InterPro" id="IPR035979">
    <property type="entry name" value="RBD_domain_sf"/>
</dbReference>
<dbReference type="SUPFAM" id="SSF52058">
    <property type="entry name" value="L domain-like"/>
    <property type="match status" value="1"/>
</dbReference>
<dbReference type="SMART" id="SM00361">
    <property type="entry name" value="RRM_1"/>
    <property type="match status" value="1"/>
</dbReference>
<dbReference type="PROSITE" id="PS50102">
    <property type="entry name" value="RRM"/>
    <property type="match status" value="1"/>
</dbReference>
<reference evidence="6 7" key="1">
    <citation type="submission" date="2022-12" db="EMBL/GenBank/DDBJ databases">
        <title>Chromosome-scale assembly of the Ensete ventricosum genome.</title>
        <authorList>
            <person name="Dussert Y."/>
            <person name="Stocks J."/>
            <person name="Wendawek A."/>
            <person name="Woldeyes F."/>
            <person name="Nichols R.A."/>
            <person name="Borrell J.S."/>
        </authorList>
    </citation>
    <scope>NUCLEOTIDE SEQUENCE [LARGE SCALE GENOMIC DNA]</scope>
    <source>
        <strain evidence="7">cv. Maze</strain>
        <tissue evidence="6">Seeds</tissue>
    </source>
</reference>
<feature type="domain" description="RRM" evidence="5">
    <location>
        <begin position="75"/>
        <end position="153"/>
    </location>
</feature>
<dbReference type="SUPFAM" id="SSF54928">
    <property type="entry name" value="RNA-binding domain, RBD"/>
    <property type="match status" value="1"/>
</dbReference>
<dbReference type="PROSITE" id="PS51450">
    <property type="entry name" value="LRR"/>
    <property type="match status" value="3"/>
</dbReference>
<sequence length="616" mass="67888">MIVIRPSILLPPINGRSQKYSRVSSCRWMAALQRGMQFIRSTARFKDHGIHVNSNLNNSGLSRPFQLVSARGIASKLFIGGLSFYTTEDSLSEAFSKFGQVIEAKIVMDKVSQRSKGFGFVTFASEDEAQKALAEMNGKVLNGRVIFVENAKAKIRFDDARPIAIGPPKPPENQIRSSPEAMARLTLEQISHESKDGTATTSINLSHRALSDVSCLINFRNLERLDLNCNCLSSLEDLSSCVNLKWLSVMENKLETLKGVEGLSKLMVLNAGKNKLRAMNEIESITSLRALILNDNKISHICKLDQLGFLNTLVLSRNPIYDIGDSLMKAKSITKLSLSHCQIQDIGSSLISCVDLKEAKFAHNKIGTLPAELARNTKLQNLDVGSNLIENWSDIKVLSAMHNLKNLNLQGNPIAKKDKLAKKVKKMVPRLRIFNTRPIETTTRAERLSHSKDDNFLPYSSENKAATKLNKNRLKSDVNVSNNVLQTSGNGDDNGPASKKAVAMDNNPPGDPTDSRVDKKAKGKQHTDKDEIKLEGLDDVETPFVDLIFSKDTTQQVEGYRKGHEKVADGKLLGALVLNNAKKRKRSRSTSTVALALQLQPPASEFGMGGPSTWGD</sequence>
<evidence type="ECO:0000256" key="3">
    <source>
        <dbReference type="PROSITE-ProRule" id="PRU00176"/>
    </source>
</evidence>
<feature type="region of interest" description="Disordered" evidence="4">
    <location>
        <begin position="468"/>
        <end position="529"/>
    </location>
</feature>
<dbReference type="InterPro" id="IPR050836">
    <property type="entry name" value="SDS22/Internalin_LRR"/>
</dbReference>
<name>A0AAV8QS26_ENSVE</name>
<dbReference type="PANTHER" id="PTHR46652">
    <property type="entry name" value="LEUCINE-RICH REPEAT AND IQ DOMAIN-CONTAINING PROTEIN 1-RELATED"/>
    <property type="match status" value="1"/>
</dbReference>
<accession>A0AAV8QS26</accession>
<gene>
    <name evidence="6" type="ORF">OPV22_017422</name>
</gene>
<dbReference type="Gene3D" id="3.30.70.330">
    <property type="match status" value="1"/>
</dbReference>
<dbReference type="SMART" id="SM00360">
    <property type="entry name" value="RRM"/>
    <property type="match status" value="1"/>
</dbReference>
<dbReference type="SMART" id="SM00365">
    <property type="entry name" value="LRR_SD22"/>
    <property type="match status" value="6"/>
</dbReference>
<organism evidence="6 7">
    <name type="scientific">Ensete ventricosum</name>
    <name type="common">Abyssinian banana</name>
    <name type="synonym">Musa ensete</name>
    <dbReference type="NCBI Taxonomy" id="4639"/>
    <lineage>
        <taxon>Eukaryota</taxon>
        <taxon>Viridiplantae</taxon>
        <taxon>Streptophyta</taxon>
        <taxon>Embryophyta</taxon>
        <taxon>Tracheophyta</taxon>
        <taxon>Spermatophyta</taxon>
        <taxon>Magnoliopsida</taxon>
        <taxon>Liliopsida</taxon>
        <taxon>Zingiberales</taxon>
        <taxon>Musaceae</taxon>
        <taxon>Ensete</taxon>
    </lineage>
</organism>
<dbReference type="Proteomes" id="UP001222027">
    <property type="component" value="Unassembled WGS sequence"/>
</dbReference>
<dbReference type="InterPro" id="IPR003954">
    <property type="entry name" value="RRM_euk-type"/>
</dbReference>
<keyword evidence="3" id="KW-0694">RNA-binding</keyword>
<evidence type="ECO:0000313" key="6">
    <source>
        <dbReference type="EMBL" id="KAJ8484937.1"/>
    </source>
</evidence>
<keyword evidence="7" id="KW-1185">Reference proteome</keyword>
<evidence type="ECO:0000256" key="4">
    <source>
        <dbReference type="SAM" id="MobiDB-lite"/>
    </source>
</evidence>
<evidence type="ECO:0000259" key="5">
    <source>
        <dbReference type="PROSITE" id="PS50102"/>
    </source>
</evidence>
<comment type="caution">
    <text evidence="6">The sequence shown here is derived from an EMBL/GenBank/DDBJ whole genome shotgun (WGS) entry which is preliminary data.</text>
</comment>
<feature type="compositionally biased region" description="Basic and acidic residues" evidence="4">
    <location>
        <begin position="513"/>
        <end position="529"/>
    </location>
</feature>
<evidence type="ECO:0000256" key="1">
    <source>
        <dbReference type="ARBA" id="ARBA00022614"/>
    </source>
</evidence>
<evidence type="ECO:0000313" key="7">
    <source>
        <dbReference type="Proteomes" id="UP001222027"/>
    </source>
</evidence>
<dbReference type="EMBL" id="JAQQAF010000005">
    <property type="protein sequence ID" value="KAJ8484937.1"/>
    <property type="molecule type" value="Genomic_DNA"/>
</dbReference>
<keyword evidence="1" id="KW-0433">Leucine-rich repeat</keyword>
<dbReference type="Gene3D" id="3.80.10.10">
    <property type="entry name" value="Ribonuclease Inhibitor"/>
    <property type="match status" value="2"/>
</dbReference>
<dbReference type="InterPro" id="IPR032675">
    <property type="entry name" value="LRR_dom_sf"/>
</dbReference>
<dbReference type="InterPro" id="IPR001611">
    <property type="entry name" value="Leu-rich_rpt"/>
</dbReference>
<dbReference type="InterPro" id="IPR012677">
    <property type="entry name" value="Nucleotide-bd_a/b_plait_sf"/>
</dbReference>
<feature type="compositionally biased region" description="Polar residues" evidence="4">
    <location>
        <begin position="478"/>
        <end position="491"/>
    </location>
</feature>
<dbReference type="Pfam" id="PF00076">
    <property type="entry name" value="RRM_1"/>
    <property type="match status" value="1"/>
</dbReference>
<dbReference type="AlphaFoldDB" id="A0AAV8QS26"/>
<protein>
    <recommendedName>
        <fullName evidence="5">RRM domain-containing protein</fullName>
    </recommendedName>
</protein>
<evidence type="ECO:0000256" key="2">
    <source>
        <dbReference type="ARBA" id="ARBA00022737"/>
    </source>
</evidence>
<proteinExistence type="predicted"/>